<reference evidence="1" key="1">
    <citation type="submission" date="2022-07" db="EMBL/GenBank/DDBJ databases">
        <title>Complete Genome Sequence of the Radioresistant Bacterium Deinococcus aetherius ST0316, Isolated from the Air Dust collected in Lower Stratosphere above Japan.</title>
        <authorList>
            <person name="Satoh K."/>
            <person name="Hagiwara K."/>
            <person name="Katsumata K."/>
            <person name="Kubo A."/>
            <person name="Yokobori S."/>
            <person name="Yamagishi A."/>
            <person name="Oono Y."/>
            <person name="Narumi I."/>
        </authorList>
    </citation>
    <scope>NUCLEOTIDE SEQUENCE</scope>
    <source>
        <strain evidence="1">ST0316</strain>
    </source>
</reference>
<sequence>MDEEDASDHTRRCLARALAEVGRPPDPERARALDRLRQDFVGLRGSMLASRLDPASAQRRVRELGGAAEGLLRDLTGETGGKGQL</sequence>
<dbReference type="EMBL" id="AP026560">
    <property type="protein sequence ID" value="BDP42533.1"/>
    <property type="molecule type" value="Genomic_DNA"/>
</dbReference>
<dbReference type="Proteomes" id="UP001064971">
    <property type="component" value="Chromosome"/>
</dbReference>
<gene>
    <name evidence="1" type="ORF">DAETH_25020</name>
</gene>
<evidence type="ECO:0000313" key="1">
    <source>
        <dbReference type="EMBL" id="BDP42533.1"/>
    </source>
</evidence>
<proteinExistence type="predicted"/>
<organism evidence="1 2">
    <name type="scientific">Deinococcus aetherius</name>
    <dbReference type="NCBI Taxonomy" id="200252"/>
    <lineage>
        <taxon>Bacteria</taxon>
        <taxon>Thermotogati</taxon>
        <taxon>Deinococcota</taxon>
        <taxon>Deinococci</taxon>
        <taxon>Deinococcales</taxon>
        <taxon>Deinococcaceae</taxon>
        <taxon>Deinococcus</taxon>
    </lineage>
</organism>
<accession>A0ABN6RKJ0</accession>
<dbReference type="RefSeq" id="WP_264775225.1">
    <property type="nucleotide sequence ID" value="NZ_AP026560.1"/>
</dbReference>
<keyword evidence="2" id="KW-1185">Reference proteome</keyword>
<evidence type="ECO:0000313" key="2">
    <source>
        <dbReference type="Proteomes" id="UP001064971"/>
    </source>
</evidence>
<protein>
    <submittedName>
        <fullName evidence="1">Uncharacterized protein</fullName>
    </submittedName>
</protein>
<name>A0ABN6RKJ0_9DEIO</name>